<keyword evidence="4" id="KW-0862">Zinc</keyword>
<organism evidence="7 8">
    <name type="scientific">Stratiformator vulcanicus</name>
    <dbReference type="NCBI Taxonomy" id="2527980"/>
    <lineage>
        <taxon>Bacteria</taxon>
        <taxon>Pseudomonadati</taxon>
        <taxon>Planctomycetota</taxon>
        <taxon>Planctomycetia</taxon>
        <taxon>Planctomycetales</taxon>
        <taxon>Planctomycetaceae</taxon>
        <taxon>Stratiformator</taxon>
    </lineage>
</organism>
<dbReference type="InterPro" id="IPR052517">
    <property type="entry name" value="GlcG_carb_metab_protein"/>
</dbReference>
<proteinExistence type="predicted"/>
<sequence>MFGRTHNAEAKKQRRSERASGQPVERLEDRRYLGMVMPVGGFDGGSEIDEQAAVGSFDGTGASSKTAPGSIADLWHNSEQPITIRYDFRGLNGEANEITARQMALAEQVFAEWQRATGGRVQFLRDTNADASQIVNVGVGSLDSLGHETAQGGTLGLGGSVLNTSSGQPEIQGIIWLDRSENWDNTIGNGDPAGTVDFFTVAAHEAGHVLGLADTLQHVTDEIMGGTYDGESSTQAIDRALQQAMFLPLTEGGANGLPVSPLVDIAAQQLSANEVTQTLDFASQVSDTNDAIIAIVDRNGRILGVRVEQEVLDNFAGDPAGLVFAIDGAVAKARTAAFFSNGDPNNTDAYSPNGTLAPLTSRLVRFVSQSTVTEREVESNPNITDPNSTVRGPGFVAPIGLGAHFPPEVANTPPVDLFGIEHTNRDSIFHPGDDGIKGTADDFTLRGRFNIDPTFVPAGQTLFAPESYGTQAGITAGATDPSDWQSRGIATLPGGVPLYRDSNGDGIGETLIGGIGVFFPGPDGFATHEQGFIPGIGQTETQRTNASRVLEAEFIAVMAAGGSNLANNEVGGFKPTNHPVPTLDVPFGRLDLVGIQLQVIGPVAGTKGLLQLRDFAQQNIRAGAASGADQQINAGGDLAQAGLVVPEGMLVTPHASTVDPELTAERVNQLIFDAVEAAKNVRAAVRLDAGDASPGVRTRMVIAVTDTSGEVLGLFRMKDATVFSIDVAVAKARNTSYYADPNALQPIDQINGVPAGTAFTNRTFRFVSEPRFPDGIDGTPAGPFSIMNNPSINPRTGENLGAPAAASTFTSVLGFDAFNPQTNFRDPGDPGVVAGSVPAVGTTNKANQNGIVFFPGSTPLYENGNNLIGGYGISGDGVDQDDVVTFLGARNFLPDGQQVLFADQTFVRGVRLPYVKFLRNPFG</sequence>
<dbReference type="SUPFAM" id="SSF143744">
    <property type="entry name" value="GlcG-like"/>
    <property type="match status" value="2"/>
</dbReference>
<accession>A0A517QXV6</accession>
<protein>
    <submittedName>
        <fullName evidence="7">Matrixin</fullName>
    </submittedName>
</protein>
<feature type="region of interest" description="Disordered" evidence="5">
    <location>
        <begin position="1"/>
        <end position="26"/>
    </location>
</feature>
<keyword evidence="8" id="KW-1185">Reference proteome</keyword>
<dbReference type="Pfam" id="PF00413">
    <property type="entry name" value="Peptidase_M10"/>
    <property type="match status" value="1"/>
</dbReference>
<dbReference type="SUPFAM" id="SSF55486">
    <property type="entry name" value="Metalloproteases ('zincins'), catalytic domain"/>
    <property type="match status" value="1"/>
</dbReference>
<evidence type="ECO:0000256" key="2">
    <source>
        <dbReference type="ARBA" id="ARBA00022723"/>
    </source>
</evidence>
<keyword evidence="2" id="KW-0479">Metal-binding</keyword>
<evidence type="ECO:0000256" key="4">
    <source>
        <dbReference type="ARBA" id="ARBA00022833"/>
    </source>
</evidence>
<dbReference type="AlphaFoldDB" id="A0A517QXV6"/>
<dbReference type="GO" id="GO:0004222">
    <property type="term" value="F:metalloendopeptidase activity"/>
    <property type="evidence" value="ECO:0007669"/>
    <property type="project" value="InterPro"/>
</dbReference>
<feature type="domain" description="Peptidase M10 metallopeptidase" evidence="6">
    <location>
        <begin position="83"/>
        <end position="229"/>
    </location>
</feature>
<dbReference type="OrthoDB" id="231510at2"/>
<evidence type="ECO:0000256" key="1">
    <source>
        <dbReference type="ARBA" id="ARBA00022670"/>
    </source>
</evidence>
<dbReference type="RefSeq" id="WP_145362617.1">
    <property type="nucleotide sequence ID" value="NZ_CP036268.1"/>
</dbReference>
<dbReference type="GO" id="GO:0006508">
    <property type="term" value="P:proteolysis"/>
    <property type="evidence" value="ECO:0007669"/>
    <property type="project" value="UniProtKB-KW"/>
</dbReference>
<dbReference type="EMBL" id="CP036268">
    <property type="protein sequence ID" value="QDT36410.1"/>
    <property type="molecule type" value="Genomic_DNA"/>
</dbReference>
<dbReference type="InterPro" id="IPR038084">
    <property type="entry name" value="PduO/GlcC-like_sf"/>
</dbReference>
<gene>
    <name evidence="7" type="ORF">Pan189_07660</name>
</gene>
<evidence type="ECO:0000259" key="6">
    <source>
        <dbReference type="Pfam" id="PF00413"/>
    </source>
</evidence>
<dbReference type="Gene3D" id="3.30.450.150">
    <property type="entry name" value="Haem-degrading domain"/>
    <property type="match status" value="2"/>
</dbReference>
<evidence type="ECO:0000313" key="7">
    <source>
        <dbReference type="EMBL" id="QDT36410.1"/>
    </source>
</evidence>
<name>A0A517QXV6_9PLAN</name>
<evidence type="ECO:0000256" key="5">
    <source>
        <dbReference type="SAM" id="MobiDB-lite"/>
    </source>
</evidence>
<dbReference type="InterPro" id="IPR001818">
    <property type="entry name" value="Pept_M10_metallopeptidase"/>
</dbReference>
<keyword evidence="1" id="KW-0645">Protease</keyword>
<dbReference type="KEGG" id="svp:Pan189_07660"/>
<dbReference type="Proteomes" id="UP000317318">
    <property type="component" value="Chromosome"/>
</dbReference>
<reference evidence="7 8" key="1">
    <citation type="submission" date="2019-02" db="EMBL/GenBank/DDBJ databases">
        <title>Deep-cultivation of Planctomycetes and their phenomic and genomic characterization uncovers novel biology.</title>
        <authorList>
            <person name="Wiegand S."/>
            <person name="Jogler M."/>
            <person name="Boedeker C."/>
            <person name="Pinto D."/>
            <person name="Vollmers J."/>
            <person name="Rivas-Marin E."/>
            <person name="Kohn T."/>
            <person name="Peeters S.H."/>
            <person name="Heuer A."/>
            <person name="Rast P."/>
            <person name="Oberbeckmann S."/>
            <person name="Bunk B."/>
            <person name="Jeske O."/>
            <person name="Meyerdierks A."/>
            <person name="Storesund J.E."/>
            <person name="Kallscheuer N."/>
            <person name="Luecker S."/>
            <person name="Lage O.M."/>
            <person name="Pohl T."/>
            <person name="Merkel B.J."/>
            <person name="Hornburger P."/>
            <person name="Mueller R.-W."/>
            <person name="Bruemmer F."/>
            <person name="Labrenz M."/>
            <person name="Spormann A.M."/>
            <person name="Op den Camp H."/>
            <person name="Overmann J."/>
            <person name="Amann R."/>
            <person name="Jetten M.S.M."/>
            <person name="Mascher T."/>
            <person name="Medema M.H."/>
            <person name="Devos D.P."/>
            <person name="Kaster A.-K."/>
            <person name="Ovreas L."/>
            <person name="Rohde M."/>
            <person name="Galperin M.Y."/>
            <person name="Jogler C."/>
        </authorList>
    </citation>
    <scope>NUCLEOTIDE SEQUENCE [LARGE SCALE GENOMIC DNA]</scope>
    <source>
        <strain evidence="7 8">Pan189</strain>
    </source>
</reference>
<dbReference type="InterPro" id="IPR024079">
    <property type="entry name" value="MetalloPept_cat_dom_sf"/>
</dbReference>
<keyword evidence="3" id="KW-0378">Hydrolase</keyword>
<dbReference type="Gene3D" id="3.40.390.10">
    <property type="entry name" value="Collagenase (Catalytic Domain)"/>
    <property type="match status" value="1"/>
</dbReference>
<evidence type="ECO:0000256" key="3">
    <source>
        <dbReference type="ARBA" id="ARBA00022801"/>
    </source>
</evidence>
<dbReference type="PANTHER" id="PTHR34309:SF1">
    <property type="entry name" value="PROTEIN GLCG"/>
    <property type="match status" value="1"/>
</dbReference>
<dbReference type="GO" id="GO:0008270">
    <property type="term" value="F:zinc ion binding"/>
    <property type="evidence" value="ECO:0007669"/>
    <property type="project" value="InterPro"/>
</dbReference>
<evidence type="ECO:0000313" key="8">
    <source>
        <dbReference type="Proteomes" id="UP000317318"/>
    </source>
</evidence>
<dbReference type="PANTHER" id="PTHR34309">
    <property type="entry name" value="SLR1406 PROTEIN"/>
    <property type="match status" value="1"/>
</dbReference>
<dbReference type="GO" id="GO:0031012">
    <property type="term" value="C:extracellular matrix"/>
    <property type="evidence" value="ECO:0007669"/>
    <property type="project" value="InterPro"/>
</dbReference>
<feature type="compositionally biased region" description="Basic and acidic residues" evidence="5">
    <location>
        <begin position="1"/>
        <end position="11"/>
    </location>
</feature>